<evidence type="ECO:0000313" key="2">
    <source>
        <dbReference type="EMBL" id="GHE14594.1"/>
    </source>
</evidence>
<name>A0A918YT53_9ACTN</name>
<sequence>MISWLAEHGGGASRIAVTGKVYRVRSVTVLSYTAGTIRGMTDIHELDAHALEITKSIVNQVDVGMLDRRTPCGQWTLRQLLAHMTGQNYGFAAAAWGETRDRSVWDDRPVGDDPAGVFAASAATVTAAFAEEGVLARSFWLPEVRGGQMFPAPQAIGFHFLDYVVHGWDVAASIGVRAHFGADLLAAVLPIAEQVPTGAAREREGAAFRPALDTPTAAGLLDRILLLLGRNPSWPAKG</sequence>
<organism evidence="2 3">
    <name type="scientific">Streptomyces alanosinicus</name>
    <dbReference type="NCBI Taxonomy" id="68171"/>
    <lineage>
        <taxon>Bacteria</taxon>
        <taxon>Bacillati</taxon>
        <taxon>Actinomycetota</taxon>
        <taxon>Actinomycetes</taxon>
        <taxon>Kitasatosporales</taxon>
        <taxon>Streptomycetaceae</taxon>
        <taxon>Streptomyces</taxon>
    </lineage>
</organism>
<reference evidence="2" key="2">
    <citation type="submission" date="2020-09" db="EMBL/GenBank/DDBJ databases">
        <authorList>
            <person name="Sun Q."/>
            <person name="Ohkuma M."/>
        </authorList>
    </citation>
    <scope>NUCLEOTIDE SEQUENCE</scope>
    <source>
        <strain evidence="2">JCM 4714</strain>
    </source>
</reference>
<dbReference type="InterPro" id="IPR034660">
    <property type="entry name" value="DinB/YfiT-like"/>
</dbReference>
<dbReference type="AlphaFoldDB" id="A0A918YT53"/>
<dbReference type="InterPro" id="IPR017520">
    <property type="entry name" value="CHP03086"/>
</dbReference>
<accession>A0A918YT53</accession>
<dbReference type="Proteomes" id="UP000655443">
    <property type="component" value="Unassembled WGS sequence"/>
</dbReference>
<dbReference type="NCBIfam" id="TIGR03086">
    <property type="entry name" value="TIGR03086 family metal-binding protein"/>
    <property type="match status" value="1"/>
</dbReference>
<dbReference type="NCBIfam" id="TIGR03083">
    <property type="entry name" value="maleylpyruvate isomerase family mycothiol-dependent enzyme"/>
    <property type="match status" value="1"/>
</dbReference>
<comment type="caution">
    <text evidence="2">The sequence shown here is derived from an EMBL/GenBank/DDBJ whole genome shotgun (WGS) entry which is preliminary data.</text>
</comment>
<proteinExistence type="predicted"/>
<protein>
    <submittedName>
        <fullName evidence="2">TIGR03086 family protein</fullName>
    </submittedName>
</protein>
<dbReference type="Gene3D" id="1.20.120.450">
    <property type="entry name" value="dinb family like domain"/>
    <property type="match status" value="1"/>
</dbReference>
<dbReference type="InterPro" id="IPR024344">
    <property type="entry name" value="MDMPI_metal-binding"/>
</dbReference>
<feature type="domain" description="Mycothiol-dependent maleylpyruvate isomerase metal-binding" evidence="1">
    <location>
        <begin position="55"/>
        <end position="171"/>
    </location>
</feature>
<evidence type="ECO:0000259" key="1">
    <source>
        <dbReference type="Pfam" id="PF11716"/>
    </source>
</evidence>
<dbReference type="GO" id="GO:0046872">
    <property type="term" value="F:metal ion binding"/>
    <property type="evidence" value="ECO:0007669"/>
    <property type="project" value="InterPro"/>
</dbReference>
<gene>
    <name evidence="2" type="ORF">GCM10010339_85810</name>
</gene>
<dbReference type="SUPFAM" id="SSF109854">
    <property type="entry name" value="DinB/YfiT-like putative metalloenzymes"/>
    <property type="match status" value="1"/>
</dbReference>
<dbReference type="EMBL" id="BMVG01000051">
    <property type="protein sequence ID" value="GHE14594.1"/>
    <property type="molecule type" value="Genomic_DNA"/>
</dbReference>
<reference evidence="2" key="1">
    <citation type="journal article" date="2014" name="Int. J. Syst. Evol. Microbiol.">
        <title>Complete genome sequence of Corynebacterium casei LMG S-19264T (=DSM 44701T), isolated from a smear-ripened cheese.</title>
        <authorList>
            <consortium name="US DOE Joint Genome Institute (JGI-PGF)"/>
            <person name="Walter F."/>
            <person name="Albersmeier A."/>
            <person name="Kalinowski J."/>
            <person name="Ruckert C."/>
        </authorList>
    </citation>
    <scope>NUCLEOTIDE SEQUENCE</scope>
    <source>
        <strain evidence="2">JCM 4714</strain>
    </source>
</reference>
<dbReference type="Pfam" id="PF11716">
    <property type="entry name" value="MDMPI_N"/>
    <property type="match status" value="1"/>
</dbReference>
<keyword evidence="3" id="KW-1185">Reference proteome</keyword>
<evidence type="ECO:0000313" key="3">
    <source>
        <dbReference type="Proteomes" id="UP000655443"/>
    </source>
</evidence>
<dbReference type="InterPro" id="IPR017517">
    <property type="entry name" value="Maleyloyr_isom"/>
</dbReference>